<evidence type="ECO:0000256" key="9">
    <source>
        <dbReference type="SAM" id="MobiDB-lite"/>
    </source>
</evidence>
<dbReference type="CDD" id="cd21675">
    <property type="entry name" value="SMP_TEX2"/>
    <property type="match status" value="1"/>
</dbReference>
<evidence type="ECO:0000256" key="1">
    <source>
        <dbReference type="ARBA" id="ARBA00004586"/>
    </source>
</evidence>
<organism evidence="11 12">
    <name type="scientific">Stichopus japonicus</name>
    <name type="common">Sea cucumber</name>
    <dbReference type="NCBI Taxonomy" id="307972"/>
    <lineage>
        <taxon>Eukaryota</taxon>
        <taxon>Metazoa</taxon>
        <taxon>Echinodermata</taxon>
        <taxon>Eleutherozoa</taxon>
        <taxon>Echinozoa</taxon>
        <taxon>Holothuroidea</taxon>
        <taxon>Aspidochirotacea</taxon>
        <taxon>Aspidochirotida</taxon>
        <taxon>Stichopodidae</taxon>
        <taxon>Apostichopus</taxon>
    </lineage>
</organism>
<dbReference type="EMBL" id="MRZV01000138">
    <property type="protein sequence ID" value="PIK57575.1"/>
    <property type="molecule type" value="Genomic_DNA"/>
</dbReference>
<dbReference type="Proteomes" id="UP000230750">
    <property type="component" value="Unassembled WGS sequence"/>
</dbReference>
<reference evidence="11 12" key="1">
    <citation type="journal article" date="2017" name="PLoS Biol.">
        <title>The sea cucumber genome provides insights into morphological evolution and visceral regeneration.</title>
        <authorList>
            <person name="Zhang X."/>
            <person name="Sun L."/>
            <person name="Yuan J."/>
            <person name="Sun Y."/>
            <person name="Gao Y."/>
            <person name="Zhang L."/>
            <person name="Li S."/>
            <person name="Dai H."/>
            <person name="Hamel J.F."/>
            <person name="Liu C."/>
            <person name="Yu Y."/>
            <person name="Liu S."/>
            <person name="Lin W."/>
            <person name="Guo K."/>
            <person name="Jin S."/>
            <person name="Xu P."/>
            <person name="Storey K.B."/>
            <person name="Huan P."/>
            <person name="Zhang T."/>
            <person name="Zhou Y."/>
            <person name="Zhang J."/>
            <person name="Lin C."/>
            <person name="Li X."/>
            <person name="Xing L."/>
            <person name="Huo D."/>
            <person name="Sun M."/>
            <person name="Wang L."/>
            <person name="Mercier A."/>
            <person name="Li F."/>
            <person name="Yang H."/>
            <person name="Xiang J."/>
        </authorList>
    </citation>
    <scope>NUCLEOTIDE SEQUENCE [LARGE SCALE GENOMIC DNA]</scope>
    <source>
        <strain evidence="11">Shaxun</strain>
        <tissue evidence="11">Muscle</tissue>
    </source>
</reference>
<dbReference type="PROSITE" id="PS51847">
    <property type="entry name" value="SMP"/>
    <property type="match status" value="1"/>
</dbReference>
<sequence>MNNNEYRNENGELHHVKSDTYNPLAKKGMVDFYKFIAKVLPRNKDLKEVSIAPVNVKASGVTYASPTPKEKKSSLEAVGVTLDTPLAWANALIGRIFWDFLREEYWAGVVQTKLQKKLDKLRIPKFIEGLNITDTDLGVNSPIVRRASPPRIDHRGIWVYLDIAYAGSCCITLTTKFNPWKLGKREPSEREMDEMAPDPKNPLKKRSMSSAALDSEEEDSAESSDEEGADETSEAGSKTDDSSVRASGKFMRFVNRVANSNYFQKATQNKYVKRAFDEVSNTPVELTVEVKELRGTLAINIPPPPTDRLWYGFTKKPHLWLSAKPKLGARQVTLTHVTDYIEKKLDLEFQKVFVLPNMDDVVIPIMLFDVDENRL</sequence>
<dbReference type="STRING" id="307972.A0A2G8LBI7"/>
<dbReference type="AlphaFoldDB" id="A0A2G8LBI7"/>
<keyword evidence="3" id="KW-0812">Transmembrane</keyword>
<dbReference type="PANTHER" id="PTHR13466:SF0">
    <property type="entry name" value="SMP-LTD DOMAIN-CONTAINING PROTEIN"/>
    <property type="match status" value="1"/>
</dbReference>
<evidence type="ECO:0000256" key="7">
    <source>
        <dbReference type="ARBA" id="ARBA00023121"/>
    </source>
</evidence>
<comment type="caution">
    <text evidence="11">The sequence shown here is derived from an EMBL/GenBank/DDBJ whole genome shotgun (WGS) entry which is preliminary data.</text>
</comment>
<evidence type="ECO:0000256" key="4">
    <source>
        <dbReference type="ARBA" id="ARBA00022824"/>
    </source>
</evidence>
<feature type="compositionally biased region" description="Acidic residues" evidence="9">
    <location>
        <begin position="214"/>
        <end position="233"/>
    </location>
</feature>
<keyword evidence="5" id="KW-1133">Transmembrane helix</keyword>
<dbReference type="OrthoDB" id="26740at2759"/>
<evidence type="ECO:0000256" key="3">
    <source>
        <dbReference type="ARBA" id="ARBA00022692"/>
    </source>
</evidence>
<dbReference type="GO" id="GO:0008289">
    <property type="term" value="F:lipid binding"/>
    <property type="evidence" value="ECO:0007669"/>
    <property type="project" value="UniProtKB-KW"/>
</dbReference>
<keyword evidence="12" id="KW-1185">Reference proteome</keyword>
<gene>
    <name evidence="11" type="ORF">BSL78_05483</name>
</gene>
<dbReference type="GO" id="GO:0006869">
    <property type="term" value="P:lipid transport"/>
    <property type="evidence" value="ECO:0007669"/>
    <property type="project" value="UniProtKB-KW"/>
</dbReference>
<protein>
    <submittedName>
        <fullName evidence="11">Putative testis-expressed sequence 2 protein isoform X3</fullName>
    </submittedName>
</protein>
<dbReference type="GO" id="GO:0005789">
    <property type="term" value="C:endoplasmic reticulum membrane"/>
    <property type="evidence" value="ECO:0007669"/>
    <property type="project" value="UniProtKB-SubCell"/>
</dbReference>
<dbReference type="InterPro" id="IPR031468">
    <property type="entry name" value="SMP_LBD"/>
</dbReference>
<proteinExistence type="predicted"/>
<keyword evidence="4" id="KW-0256">Endoplasmic reticulum</keyword>
<name>A0A2G8LBI7_STIJA</name>
<keyword evidence="8" id="KW-0472">Membrane</keyword>
<evidence type="ECO:0000259" key="10">
    <source>
        <dbReference type="PROSITE" id="PS51847"/>
    </source>
</evidence>
<keyword evidence="2" id="KW-0813">Transport</keyword>
<evidence type="ECO:0000256" key="2">
    <source>
        <dbReference type="ARBA" id="ARBA00022448"/>
    </source>
</evidence>
<evidence type="ECO:0000256" key="5">
    <source>
        <dbReference type="ARBA" id="ARBA00022989"/>
    </source>
</evidence>
<evidence type="ECO:0000313" key="11">
    <source>
        <dbReference type="EMBL" id="PIK57575.1"/>
    </source>
</evidence>
<evidence type="ECO:0000256" key="6">
    <source>
        <dbReference type="ARBA" id="ARBA00023055"/>
    </source>
</evidence>
<evidence type="ECO:0000313" key="12">
    <source>
        <dbReference type="Proteomes" id="UP000230750"/>
    </source>
</evidence>
<accession>A0A2G8LBI7</accession>
<comment type="subcellular location">
    <subcellularLocation>
        <location evidence="1">Endoplasmic reticulum membrane</location>
    </subcellularLocation>
</comment>
<evidence type="ECO:0000256" key="8">
    <source>
        <dbReference type="ARBA" id="ARBA00023136"/>
    </source>
</evidence>
<feature type="domain" description="SMP-LTD" evidence="10">
    <location>
        <begin position="82"/>
        <end position="364"/>
    </location>
</feature>
<dbReference type="PANTHER" id="PTHR13466">
    <property type="entry name" value="TEX2 PROTEIN-RELATED"/>
    <property type="match status" value="1"/>
</dbReference>
<keyword evidence="7" id="KW-0446">Lipid-binding</keyword>
<feature type="region of interest" description="Disordered" evidence="9">
    <location>
        <begin position="184"/>
        <end position="243"/>
    </location>
</feature>
<keyword evidence="6" id="KW-0445">Lipid transport</keyword>